<keyword evidence="1" id="KW-1185">Reference proteome</keyword>
<protein>
    <submittedName>
        <fullName evidence="2">Uncharacterized protein</fullName>
    </submittedName>
</protein>
<evidence type="ECO:0000313" key="1">
    <source>
        <dbReference type="Proteomes" id="UP000492821"/>
    </source>
</evidence>
<dbReference type="AlphaFoldDB" id="A0A7E4UUE9"/>
<reference evidence="2" key="2">
    <citation type="submission" date="2020-10" db="UniProtKB">
        <authorList>
            <consortium name="WormBaseParasite"/>
        </authorList>
    </citation>
    <scope>IDENTIFICATION</scope>
</reference>
<accession>A0A7E4UUE9</accession>
<sequence>MAMASSNYKTNLLTETIIPSESMSNIPTALANVNFFTTGNGSGAVVRCVNALIEKLEKCLPMVLWNAIN</sequence>
<dbReference type="Proteomes" id="UP000492821">
    <property type="component" value="Unassembled WGS sequence"/>
</dbReference>
<name>A0A7E4UUE9_PANRE</name>
<proteinExistence type="predicted"/>
<dbReference type="WBParaSite" id="Pan_g12960.t1">
    <property type="protein sequence ID" value="Pan_g12960.t1"/>
    <property type="gene ID" value="Pan_g12960"/>
</dbReference>
<organism evidence="1 2">
    <name type="scientific">Panagrellus redivivus</name>
    <name type="common">Microworm</name>
    <dbReference type="NCBI Taxonomy" id="6233"/>
    <lineage>
        <taxon>Eukaryota</taxon>
        <taxon>Metazoa</taxon>
        <taxon>Ecdysozoa</taxon>
        <taxon>Nematoda</taxon>
        <taxon>Chromadorea</taxon>
        <taxon>Rhabditida</taxon>
        <taxon>Tylenchina</taxon>
        <taxon>Panagrolaimomorpha</taxon>
        <taxon>Panagrolaimoidea</taxon>
        <taxon>Panagrolaimidae</taxon>
        <taxon>Panagrellus</taxon>
    </lineage>
</organism>
<evidence type="ECO:0000313" key="2">
    <source>
        <dbReference type="WBParaSite" id="Pan_g12960.t1"/>
    </source>
</evidence>
<reference evidence="1" key="1">
    <citation type="journal article" date="2013" name="Genetics">
        <title>The draft genome and transcriptome of Panagrellus redivivus are shaped by the harsh demands of a free-living lifestyle.</title>
        <authorList>
            <person name="Srinivasan J."/>
            <person name="Dillman A.R."/>
            <person name="Macchietto M.G."/>
            <person name="Heikkinen L."/>
            <person name="Lakso M."/>
            <person name="Fracchia K.M."/>
            <person name="Antoshechkin I."/>
            <person name="Mortazavi A."/>
            <person name="Wong G."/>
            <person name="Sternberg P.W."/>
        </authorList>
    </citation>
    <scope>NUCLEOTIDE SEQUENCE [LARGE SCALE GENOMIC DNA]</scope>
    <source>
        <strain evidence="1">MT8872</strain>
    </source>
</reference>